<evidence type="ECO:0000256" key="8">
    <source>
        <dbReference type="ARBA" id="ARBA00022692"/>
    </source>
</evidence>
<gene>
    <name evidence="26" type="ORF">SAMN05518863_107310</name>
</gene>
<feature type="modified residue" description="Phosphohistidine" evidence="16">
    <location>
        <position position="1144"/>
    </location>
</feature>
<dbReference type="SUPFAM" id="SSF47226">
    <property type="entry name" value="Histidine-containing phosphotransfer domain, HPT domain"/>
    <property type="match status" value="1"/>
</dbReference>
<dbReference type="PROSITE" id="PS50894">
    <property type="entry name" value="HPT"/>
    <property type="match status" value="1"/>
</dbReference>
<evidence type="ECO:0000256" key="18">
    <source>
        <dbReference type="SAM" id="Coils"/>
    </source>
</evidence>
<evidence type="ECO:0000256" key="20">
    <source>
        <dbReference type="SAM" id="SignalP"/>
    </source>
</evidence>
<dbReference type="SMART" id="SM00091">
    <property type="entry name" value="PAS"/>
    <property type="match status" value="1"/>
</dbReference>
<dbReference type="SMART" id="SM00448">
    <property type="entry name" value="REC"/>
    <property type="match status" value="1"/>
</dbReference>
<evidence type="ECO:0000256" key="10">
    <source>
        <dbReference type="ARBA" id="ARBA00022741"/>
    </source>
</evidence>
<dbReference type="Pfam" id="PF00512">
    <property type="entry name" value="HisKA"/>
    <property type="match status" value="1"/>
</dbReference>
<evidence type="ECO:0000256" key="19">
    <source>
        <dbReference type="SAM" id="Phobius"/>
    </source>
</evidence>
<dbReference type="Pfam" id="PF08448">
    <property type="entry name" value="PAS_4"/>
    <property type="match status" value="1"/>
</dbReference>
<dbReference type="EMBL" id="FOSD01000007">
    <property type="protein sequence ID" value="SFK51070.1"/>
    <property type="molecule type" value="Genomic_DNA"/>
</dbReference>
<evidence type="ECO:0000256" key="5">
    <source>
        <dbReference type="ARBA" id="ARBA00022519"/>
    </source>
</evidence>
<feature type="domain" description="Histidine kinase" evidence="21">
    <location>
        <begin position="727"/>
        <end position="947"/>
    </location>
</feature>
<proteinExistence type="predicted"/>
<keyword evidence="7" id="KW-0808">Transferase</keyword>
<evidence type="ECO:0000256" key="13">
    <source>
        <dbReference type="ARBA" id="ARBA00022989"/>
    </source>
</evidence>
<dbReference type="PRINTS" id="PR00344">
    <property type="entry name" value="BCTRLSENSOR"/>
</dbReference>
<evidence type="ECO:0000256" key="12">
    <source>
        <dbReference type="ARBA" id="ARBA00022840"/>
    </source>
</evidence>
<evidence type="ECO:0000259" key="23">
    <source>
        <dbReference type="PROSITE" id="PS50112"/>
    </source>
</evidence>
<organism evidence="26 27">
    <name type="scientific">Candidatus Pantoea symbiotica</name>
    <dbReference type="NCBI Taxonomy" id="1884370"/>
    <lineage>
        <taxon>Bacteria</taxon>
        <taxon>Pseudomonadati</taxon>
        <taxon>Pseudomonadota</taxon>
        <taxon>Gammaproteobacteria</taxon>
        <taxon>Enterobacterales</taxon>
        <taxon>Erwiniaceae</taxon>
        <taxon>Pantoea</taxon>
    </lineage>
</organism>
<dbReference type="EC" id="2.7.13.3" evidence="3"/>
<dbReference type="Pfam" id="PF02518">
    <property type="entry name" value="HATPase_c"/>
    <property type="match status" value="1"/>
</dbReference>
<evidence type="ECO:0000256" key="14">
    <source>
        <dbReference type="ARBA" id="ARBA00023012"/>
    </source>
</evidence>
<keyword evidence="9 20" id="KW-0732">Signal</keyword>
<keyword evidence="6 17" id="KW-0597">Phosphoprotein</keyword>
<dbReference type="PANTHER" id="PTHR43047:SF72">
    <property type="entry name" value="OSMOSENSING HISTIDINE PROTEIN KINASE SLN1"/>
    <property type="match status" value="1"/>
</dbReference>
<dbReference type="InterPro" id="IPR049870">
    <property type="entry name" value="BvgS-like_periplasmic1"/>
</dbReference>
<comment type="subcellular location">
    <subcellularLocation>
        <location evidence="2">Cell inner membrane</location>
        <topology evidence="2">Multi-pass membrane protein</topology>
    </subcellularLocation>
</comment>
<feature type="transmembrane region" description="Helical" evidence="19">
    <location>
        <begin position="541"/>
        <end position="563"/>
    </location>
</feature>
<evidence type="ECO:0000256" key="7">
    <source>
        <dbReference type="ARBA" id="ARBA00022679"/>
    </source>
</evidence>
<dbReference type="InterPro" id="IPR003594">
    <property type="entry name" value="HATPase_dom"/>
</dbReference>
<dbReference type="CDD" id="cd17546">
    <property type="entry name" value="REC_hyHK_CKI1_RcsC-like"/>
    <property type="match status" value="1"/>
</dbReference>
<dbReference type="CDD" id="cd00088">
    <property type="entry name" value="HPT"/>
    <property type="match status" value="1"/>
</dbReference>
<feature type="domain" description="HPt" evidence="25">
    <location>
        <begin position="1105"/>
        <end position="1201"/>
    </location>
</feature>
<dbReference type="Gene3D" id="3.40.50.2300">
    <property type="match status" value="1"/>
</dbReference>
<evidence type="ECO:0000313" key="26">
    <source>
        <dbReference type="EMBL" id="SFK51070.1"/>
    </source>
</evidence>
<reference evidence="26 27" key="1">
    <citation type="submission" date="2016-10" db="EMBL/GenBank/DDBJ databases">
        <authorList>
            <person name="Varghese N."/>
            <person name="Submissions S."/>
        </authorList>
    </citation>
    <scope>NUCLEOTIDE SEQUENCE [LARGE SCALE GENOMIC DNA]</scope>
    <source>
        <strain evidence="26 27">YR512</strain>
    </source>
</reference>
<evidence type="ECO:0000256" key="3">
    <source>
        <dbReference type="ARBA" id="ARBA00012438"/>
    </source>
</evidence>
<dbReference type="PROSITE" id="PS50113">
    <property type="entry name" value="PAC"/>
    <property type="match status" value="1"/>
</dbReference>
<dbReference type="InterPro" id="IPR036890">
    <property type="entry name" value="HATPase_C_sf"/>
</dbReference>
<dbReference type="PROSITE" id="PS50110">
    <property type="entry name" value="RESPONSE_REGULATORY"/>
    <property type="match status" value="1"/>
</dbReference>
<dbReference type="Gene3D" id="1.10.287.130">
    <property type="match status" value="1"/>
</dbReference>
<evidence type="ECO:0000256" key="16">
    <source>
        <dbReference type="PROSITE-ProRule" id="PRU00110"/>
    </source>
</evidence>
<dbReference type="SUPFAM" id="SSF52172">
    <property type="entry name" value="CheY-like"/>
    <property type="match status" value="1"/>
</dbReference>
<feature type="chain" id="PRO_5047354465" description="histidine kinase" evidence="20">
    <location>
        <begin position="23"/>
        <end position="1201"/>
    </location>
</feature>
<comment type="caution">
    <text evidence="26">The sequence shown here is derived from an EMBL/GenBank/DDBJ whole genome shotgun (WGS) entry which is preliminary data.</text>
</comment>
<feature type="domain" description="PAS" evidence="23">
    <location>
        <begin position="581"/>
        <end position="654"/>
    </location>
</feature>
<dbReference type="InterPro" id="IPR001789">
    <property type="entry name" value="Sig_transdc_resp-reg_receiver"/>
</dbReference>
<sequence>MANSLKKIGLALLLFTSCYVLNEAMVSAAEQVLNLKLLSRSPQLNHLPSQGFNTEQQQWLATKPQLTVGIARPSYPPFTIINNHAELEGITADYVGLLAAIINKPVKIRLFSSQKAAEEALNAGTVDLLGSVTQFDNDRNKVVRTEPYASEQAILAMRSNNSRTLSSDLAGEHIAMASGYLPLEWVQRQYPLASIQTYPSYQQAIGAVAFGDADVFLGDLYPISRNFINNIRVVNFADFPAKDLAFGVRSTHPLLQQIVNIALQEINNEERLNILQRWHVGRSASVLNQQIFQLSDAEKQWIKQHNKVRVVAIDGFAPLTFTDDEGNYRGITVDMLAQIRLRTGLDFEMVSARDVSEMQTMLKNNQADMIGALTPSTTRKNDLMFSRAYFTSAFVMVVRQQPNAARNLNELNGKKLAVINGTGMATYIRSRYPLVKLVDAASASDALAMLNRGDVDAAANTLANSEYQIARYYRNRMRISATLNESPAFLSFAVPPQSPELLSIIDKVMLSIPPDEMDVIGNLWRPNNMVSSDNFWRENRIFIYSAAAFATALILVSLLWAIWLRRQIRIKIRVQRELNDQLEFMNDMINGTPNATYIRDASGTLTQCNESYLQFLNATREQVINQSLFKRDVFHDKQQNTQYIQDFYQVLSSGTPIFKDRTFVHASGAEKTIFHWLLPYRDASGNVKGVIGGWLDVSERRVLLEALNEAKEQAEDANRAKTQFLSTMSHEIRTPLNAVIGMLEMARKSADKNRVDHQALDVAFSSANELVELLGDILDIARIEAGKLTLQPERCNVQALCQSVVRVFSGMAAQKNLDLHLSVDPQTGPALWLDPLRFKQILSNLIGNAIKFTASGSVSVDVRLTHHERWQITATVRDTGKGISLADQQKLFAPFNQVGQNGEQVKRGTGLGLTICKTLCEKMDGDIQLHSELGKGSEIVVRVMADAFPDDIAEATPIAELPAERSSVPLRILIVDDSSVNRLLLTRQLHFLGHQVIEAEEGAQALAAWHQQRFDVVITDCRMPVMDGYRLAQAIRREEQLRDRPRCLVLGFTANALPEERDRCREAGMDGCLFKPSTLQDLQNWLGKGVLQSADEGLLQLAAGDEQWSAQLQAELIESYQQDIVALTVALSSDDREQLGELAHKIKGSAGITGANALVAKCVALEENCEDESISRAVLSASGRELLAEIRLEIAKNGGRH</sequence>
<dbReference type="Proteomes" id="UP000198841">
    <property type="component" value="Unassembled WGS sequence"/>
</dbReference>
<dbReference type="SUPFAM" id="SSF55785">
    <property type="entry name" value="PYP-like sensor domain (PAS domain)"/>
    <property type="match status" value="1"/>
</dbReference>
<evidence type="ECO:0000313" key="27">
    <source>
        <dbReference type="Proteomes" id="UP000198841"/>
    </source>
</evidence>
<dbReference type="InterPro" id="IPR004358">
    <property type="entry name" value="Sig_transdc_His_kin-like_C"/>
</dbReference>
<keyword evidence="11 26" id="KW-0418">Kinase</keyword>
<evidence type="ECO:0000259" key="22">
    <source>
        <dbReference type="PROSITE" id="PS50110"/>
    </source>
</evidence>
<keyword evidence="18" id="KW-0175">Coiled coil</keyword>
<dbReference type="PROSITE" id="PS50109">
    <property type="entry name" value="HIS_KIN"/>
    <property type="match status" value="1"/>
</dbReference>
<evidence type="ECO:0000256" key="17">
    <source>
        <dbReference type="PROSITE-ProRule" id="PRU00169"/>
    </source>
</evidence>
<feature type="domain" description="Response regulatory" evidence="22">
    <location>
        <begin position="971"/>
        <end position="1090"/>
    </location>
</feature>
<dbReference type="InterPro" id="IPR036097">
    <property type="entry name" value="HisK_dim/P_sf"/>
</dbReference>
<dbReference type="PROSITE" id="PS51257">
    <property type="entry name" value="PROKAR_LIPOPROTEIN"/>
    <property type="match status" value="1"/>
</dbReference>
<dbReference type="CDD" id="cd13707">
    <property type="entry name" value="PBP2_BvgS_D2"/>
    <property type="match status" value="1"/>
</dbReference>
<evidence type="ECO:0000259" key="25">
    <source>
        <dbReference type="PROSITE" id="PS50894"/>
    </source>
</evidence>
<dbReference type="SMART" id="SM00388">
    <property type="entry name" value="HisKA"/>
    <property type="match status" value="1"/>
</dbReference>
<dbReference type="SMART" id="SM00062">
    <property type="entry name" value="PBPb"/>
    <property type="match status" value="2"/>
</dbReference>
<dbReference type="Gene3D" id="3.30.565.10">
    <property type="entry name" value="Histidine kinase-like ATPase, C-terminal domain"/>
    <property type="match status" value="1"/>
</dbReference>
<dbReference type="CDD" id="cd00082">
    <property type="entry name" value="HisKA"/>
    <property type="match status" value="1"/>
</dbReference>
<keyword evidence="8 19" id="KW-0812">Transmembrane</keyword>
<evidence type="ECO:0000259" key="21">
    <source>
        <dbReference type="PROSITE" id="PS50109"/>
    </source>
</evidence>
<dbReference type="PROSITE" id="PS50112">
    <property type="entry name" value="PAS"/>
    <property type="match status" value="1"/>
</dbReference>
<dbReference type="Pfam" id="PF01627">
    <property type="entry name" value="Hpt"/>
    <property type="match status" value="1"/>
</dbReference>
<protein>
    <recommendedName>
        <fullName evidence="3">histidine kinase</fullName>
        <ecNumber evidence="3">2.7.13.3</ecNumber>
    </recommendedName>
</protein>
<comment type="catalytic activity">
    <reaction evidence="1">
        <text>ATP + protein L-histidine = ADP + protein N-phospho-L-histidine.</text>
        <dbReference type="EC" id="2.7.13.3"/>
    </reaction>
</comment>
<dbReference type="Gene3D" id="1.20.120.160">
    <property type="entry name" value="HPT domain"/>
    <property type="match status" value="1"/>
</dbReference>
<evidence type="ECO:0000256" key="4">
    <source>
        <dbReference type="ARBA" id="ARBA00022475"/>
    </source>
</evidence>
<dbReference type="InterPro" id="IPR035965">
    <property type="entry name" value="PAS-like_dom_sf"/>
</dbReference>
<dbReference type="InterPro" id="IPR005467">
    <property type="entry name" value="His_kinase_dom"/>
</dbReference>
<dbReference type="InterPro" id="IPR008207">
    <property type="entry name" value="Sig_transdc_His_kin_Hpt_dom"/>
</dbReference>
<dbReference type="InterPro" id="IPR013656">
    <property type="entry name" value="PAS_4"/>
</dbReference>
<dbReference type="CDD" id="cd16922">
    <property type="entry name" value="HATPase_EvgS-ArcB-TorS-like"/>
    <property type="match status" value="1"/>
</dbReference>
<dbReference type="InterPro" id="IPR011006">
    <property type="entry name" value="CheY-like_superfamily"/>
</dbReference>
<dbReference type="SUPFAM" id="SSF53850">
    <property type="entry name" value="Periplasmic binding protein-like II"/>
    <property type="match status" value="2"/>
</dbReference>
<dbReference type="SUPFAM" id="SSF47384">
    <property type="entry name" value="Homodimeric domain of signal transducing histidine kinase"/>
    <property type="match status" value="1"/>
</dbReference>
<dbReference type="InterPro" id="IPR036641">
    <property type="entry name" value="HPT_dom_sf"/>
</dbReference>
<dbReference type="Gene3D" id="3.40.190.10">
    <property type="entry name" value="Periplasmic binding protein-like II"/>
    <property type="match status" value="4"/>
</dbReference>
<keyword evidence="27" id="KW-1185">Reference proteome</keyword>
<evidence type="ECO:0000256" key="15">
    <source>
        <dbReference type="ARBA" id="ARBA00023136"/>
    </source>
</evidence>
<evidence type="ECO:0000256" key="2">
    <source>
        <dbReference type="ARBA" id="ARBA00004429"/>
    </source>
</evidence>
<evidence type="ECO:0000256" key="11">
    <source>
        <dbReference type="ARBA" id="ARBA00022777"/>
    </source>
</evidence>
<accession>A0A1I4A496</accession>
<keyword evidence="4" id="KW-1003">Cell membrane</keyword>
<dbReference type="InterPro" id="IPR003661">
    <property type="entry name" value="HisK_dim/P_dom"/>
</dbReference>
<keyword evidence="5" id="KW-0997">Cell inner membrane</keyword>
<evidence type="ECO:0000256" key="9">
    <source>
        <dbReference type="ARBA" id="ARBA00022729"/>
    </source>
</evidence>
<keyword evidence="15 19" id="KW-0472">Membrane</keyword>
<feature type="signal peptide" evidence="20">
    <location>
        <begin position="1"/>
        <end position="22"/>
    </location>
</feature>
<keyword evidence="14" id="KW-0902">Two-component regulatory system</keyword>
<dbReference type="GO" id="GO:0016301">
    <property type="term" value="F:kinase activity"/>
    <property type="evidence" value="ECO:0007669"/>
    <property type="project" value="UniProtKB-KW"/>
</dbReference>
<evidence type="ECO:0000259" key="24">
    <source>
        <dbReference type="PROSITE" id="PS50113"/>
    </source>
</evidence>
<dbReference type="InterPro" id="IPR000014">
    <property type="entry name" value="PAS"/>
</dbReference>
<keyword evidence="13 19" id="KW-1133">Transmembrane helix</keyword>
<dbReference type="InterPro" id="IPR001638">
    <property type="entry name" value="Solute-binding_3/MltF_N"/>
</dbReference>
<dbReference type="Pfam" id="PF00497">
    <property type="entry name" value="SBP_bac_3"/>
    <property type="match status" value="2"/>
</dbReference>
<evidence type="ECO:0000256" key="6">
    <source>
        <dbReference type="ARBA" id="ARBA00022553"/>
    </source>
</evidence>
<keyword evidence="12" id="KW-0067">ATP-binding</keyword>
<dbReference type="Pfam" id="PF00072">
    <property type="entry name" value="Response_reg"/>
    <property type="match status" value="1"/>
</dbReference>
<feature type="domain" description="PAC" evidence="24">
    <location>
        <begin position="657"/>
        <end position="709"/>
    </location>
</feature>
<dbReference type="CDD" id="cd13705">
    <property type="entry name" value="PBP2_BvgS_D1"/>
    <property type="match status" value="1"/>
</dbReference>
<dbReference type="InterPro" id="IPR049871">
    <property type="entry name" value="BvgS-like_periplasmic2"/>
</dbReference>
<feature type="coiled-coil region" evidence="18">
    <location>
        <begin position="697"/>
        <end position="727"/>
    </location>
</feature>
<name>A0A1I4A496_9GAMM</name>
<feature type="modified residue" description="4-aspartylphosphate" evidence="17">
    <location>
        <position position="1020"/>
    </location>
</feature>
<keyword evidence="10" id="KW-0547">Nucleotide-binding</keyword>
<dbReference type="Gene3D" id="3.30.450.20">
    <property type="entry name" value="PAS domain"/>
    <property type="match status" value="1"/>
</dbReference>
<dbReference type="SMART" id="SM00387">
    <property type="entry name" value="HATPase_c"/>
    <property type="match status" value="1"/>
</dbReference>
<dbReference type="NCBIfam" id="TIGR00229">
    <property type="entry name" value="sensory_box"/>
    <property type="match status" value="1"/>
</dbReference>
<dbReference type="PANTHER" id="PTHR43047">
    <property type="entry name" value="TWO-COMPONENT HISTIDINE PROTEIN KINASE"/>
    <property type="match status" value="1"/>
</dbReference>
<dbReference type="RefSeq" id="WP_091004129.1">
    <property type="nucleotide sequence ID" value="NZ_FOSD01000007.1"/>
</dbReference>
<dbReference type="SUPFAM" id="SSF55874">
    <property type="entry name" value="ATPase domain of HSP90 chaperone/DNA topoisomerase II/histidine kinase"/>
    <property type="match status" value="1"/>
</dbReference>
<evidence type="ECO:0000256" key="1">
    <source>
        <dbReference type="ARBA" id="ARBA00000085"/>
    </source>
</evidence>
<dbReference type="InterPro" id="IPR000700">
    <property type="entry name" value="PAS-assoc_C"/>
</dbReference>